<evidence type="ECO:0000313" key="5">
    <source>
        <dbReference type="Proteomes" id="UP000264693"/>
    </source>
</evidence>
<keyword evidence="1" id="KW-1133">Transmembrane helix</keyword>
<feature type="transmembrane region" description="Helical" evidence="1">
    <location>
        <begin position="12"/>
        <end position="34"/>
    </location>
</feature>
<keyword evidence="1" id="KW-0812">Transmembrane</keyword>
<feature type="transmembrane region" description="Helical" evidence="1">
    <location>
        <begin position="231"/>
        <end position="249"/>
    </location>
</feature>
<feature type="transmembrane region" description="Helical" evidence="1">
    <location>
        <begin position="140"/>
        <end position="163"/>
    </location>
</feature>
<reference evidence="4" key="1">
    <citation type="submission" date="2017-09" db="EMBL/GenBank/DDBJ databases">
        <title>Arcobacter canalis sp. nov., a new species isolated from a water canal contaminated with urban sewage.</title>
        <authorList>
            <person name="Perez-Cataluna A."/>
            <person name="Salas-Masso N."/>
            <person name="Figueras M.J."/>
        </authorList>
    </citation>
    <scope>NUCLEOTIDE SEQUENCE [LARGE SCALE GENOMIC DNA]</scope>
    <source>
        <strain evidence="4">CECT 7727</strain>
    </source>
</reference>
<feature type="transmembrane region" description="Helical" evidence="1">
    <location>
        <begin position="170"/>
        <end position="189"/>
    </location>
</feature>
<feature type="transmembrane region" description="Helical" evidence="1">
    <location>
        <begin position="95"/>
        <end position="128"/>
    </location>
</feature>
<keyword evidence="1" id="KW-0472">Membrane</keyword>
<accession>A0A347TN82</accession>
<gene>
    <name evidence="2" type="ORF">AMRN_2358</name>
    <name evidence="3" type="ORF">CPH92_05815</name>
</gene>
<organism evidence="2 5">
    <name type="scientific">Malaciobacter marinus</name>
    <dbReference type="NCBI Taxonomy" id="505249"/>
    <lineage>
        <taxon>Bacteria</taxon>
        <taxon>Pseudomonadati</taxon>
        <taxon>Campylobacterota</taxon>
        <taxon>Epsilonproteobacteria</taxon>
        <taxon>Campylobacterales</taxon>
        <taxon>Arcobacteraceae</taxon>
        <taxon>Malaciobacter</taxon>
    </lineage>
</organism>
<dbReference type="Proteomes" id="UP000224740">
    <property type="component" value="Unassembled WGS sequence"/>
</dbReference>
<dbReference type="EMBL" id="NXAO01000024">
    <property type="protein sequence ID" value="PHO15579.1"/>
    <property type="molecule type" value="Genomic_DNA"/>
</dbReference>
<feature type="transmembrane region" description="Helical" evidence="1">
    <location>
        <begin position="201"/>
        <end position="219"/>
    </location>
</feature>
<evidence type="ECO:0000313" key="3">
    <source>
        <dbReference type="EMBL" id="PHO15579.1"/>
    </source>
</evidence>
<reference evidence="3" key="2">
    <citation type="submission" date="2017-09" db="EMBL/GenBank/DDBJ databases">
        <authorList>
            <person name="Perez-Cataluna A."/>
            <person name="Figueras M.J."/>
            <person name="Salas-Masso N."/>
        </authorList>
    </citation>
    <scope>NUCLEOTIDE SEQUENCE</scope>
    <source>
        <strain evidence="3">CECT 7727</strain>
    </source>
</reference>
<sequence>MINTTNQYNKTIYITLAITTIVLIFVSNTLSISYKEALNFFENNSLLSLLTNISTTIFGQNDIALRLPFLTFYFLSVILIYINTRTYFKYQSDRAISTIIFMFLPGVLSASLLVNSAIVVTFCTLLYIYYYQKMQKHNYAFLIAFLFVDNSFAIFFLAIFFYSLNKRDNAIIFISLILFGLSMGIYGFESGGKPKGFFVDTFAIYASIFSPLLFLYFFYSMYRLGVKNQRTLIWYISATALVFSIIFSFRQKIYIEDYAPYVVIAIPLMVKLFFHSYRVRLKKFRKKHYYFALLVFLTLLLNIFITIFNKPLYIFLENPKKHFVYKYHVVKELSSKLNDLNINHIKSKDEELILRLRFYKIYEGNSYIISLDKIKNYNFKIPIKYYGVEIATAYIVKVDE</sequence>
<proteinExistence type="predicted"/>
<dbReference type="Proteomes" id="UP000264693">
    <property type="component" value="Chromosome"/>
</dbReference>
<keyword evidence="4" id="KW-1185">Reference proteome</keyword>
<dbReference type="KEGG" id="amar:AMRN_2358"/>
<evidence type="ECO:0000313" key="4">
    <source>
        <dbReference type="Proteomes" id="UP000224740"/>
    </source>
</evidence>
<evidence type="ECO:0000256" key="1">
    <source>
        <dbReference type="SAM" id="Phobius"/>
    </source>
</evidence>
<feature type="transmembrane region" description="Helical" evidence="1">
    <location>
        <begin position="289"/>
        <end position="308"/>
    </location>
</feature>
<feature type="transmembrane region" description="Helical" evidence="1">
    <location>
        <begin position="63"/>
        <end position="83"/>
    </location>
</feature>
<dbReference type="AlphaFoldDB" id="A0A347TN82"/>
<feature type="transmembrane region" description="Helical" evidence="1">
    <location>
        <begin position="261"/>
        <end position="277"/>
    </location>
</feature>
<name>A0A347TN82_9BACT</name>
<reference evidence="2 5" key="3">
    <citation type="submission" date="2018-08" db="EMBL/GenBank/DDBJ databases">
        <title>Complete genome of the Arcobacter marinus type strain JCM 15502.</title>
        <authorList>
            <person name="Miller W.G."/>
            <person name="Yee E."/>
            <person name="Huynh S."/>
            <person name="Parker C.T."/>
        </authorList>
    </citation>
    <scope>NUCLEOTIDE SEQUENCE [LARGE SCALE GENOMIC DNA]</scope>
    <source>
        <strain evidence="2 5">JCM 15502</strain>
    </source>
</reference>
<evidence type="ECO:0000313" key="2">
    <source>
        <dbReference type="EMBL" id="AXX88060.1"/>
    </source>
</evidence>
<dbReference type="RefSeq" id="WP_099310800.1">
    <property type="nucleotide sequence ID" value="NZ_CP032101.1"/>
</dbReference>
<dbReference type="EMBL" id="CP032101">
    <property type="protein sequence ID" value="AXX88060.1"/>
    <property type="molecule type" value="Genomic_DNA"/>
</dbReference>
<protein>
    <submittedName>
        <fullName evidence="2">PMT family membrane protein</fullName>
    </submittedName>
</protein>